<sequence length="343" mass="38717">MGVLAGMSLIKVFFVFVCLAPNAGELLSFNRCDGGHSRVGKEIWDEVKHMLSIDIAGRDMGRNLDPRSDSLEALRQVMNSQVLPDLDNAVKDCAFGVMSLIWLTLVAVDSEEGLERARYLQALADGLFFQFADLLEESTWPLEPVKYFSYRQLLGHERNDCGGSGLRVYVYNSTDLTRRRLLTGSGMMAAASHIHTYLEQSSCTTEDPESADLFFLPAYHGNQYDTFLAELSHAEKSDERFPYLTQRPSDHFFVVSANLPSWSDLAPLRNSMQLTVESWQTNEGIPRWSSRWKDIMIPGYIDRWRIDAMRAVNKPTEERGFVLLTCKGQGFACSPFPAFGRPT</sequence>
<gene>
    <name evidence="4" type="ORF">CCMP2556_LOCUS40336</name>
</gene>
<dbReference type="EMBL" id="CAXAMN010023940">
    <property type="protein sequence ID" value="CAK9082593.1"/>
    <property type="molecule type" value="Genomic_DNA"/>
</dbReference>
<evidence type="ECO:0000259" key="3">
    <source>
        <dbReference type="Pfam" id="PF03016"/>
    </source>
</evidence>
<organism evidence="4 5">
    <name type="scientific">Durusdinium trenchii</name>
    <dbReference type="NCBI Taxonomy" id="1381693"/>
    <lineage>
        <taxon>Eukaryota</taxon>
        <taxon>Sar</taxon>
        <taxon>Alveolata</taxon>
        <taxon>Dinophyceae</taxon>
        <taxon>Suessiales</taxon>
        <taxon>Symbiodiniaceae</taxon>
        <taxon>Durusdinium</taxon>
    </lineage>
</organism>
<reference evidence="4 5" key="1">
    <citation type="submission" date="2024-02" db="EMBL/GenBank/DDBJ databases">
        <authorList>
            <person name="Chen Y."/>
            <person name="Shah S."/>
            <person name="Dougan E. K."/>
            <person name="Thang M."/>
            <person name="Chan C."/>
        </authorList>
    </citation>
    <scope>NUCLEOTIDE SEQUENCE [LARGE SCALE GENOMIC DNA]</scope>
</reference>
<feature type="signal peptide" evidence="2">
    <location>
        <begin position="1"/>
        <end position="24"/>
    </location>
</feature>
<evidence type="ECO:0000313" key="4">
    <source>
        <dbReference type="EMBL" id="CAK9082593.1"/>
    </source>
</evidence>
<dbReference type="PANTHER" id="PTHR11062">
    <property type="entry name" value="EXOSTOSIN HEPARAN SULFATE GLYCOSYLTRANSFERASE -RELATED"/>
    <property type="match status" value="1"/>
</dbReference>
<accession>A0ABP0Q3Y2</accession>
<keyword evidence="5" id="KW-1185">Reference proteome</keyword>
<comment type="similarity">
    <text evidence="1">Belongs to the glycosyltransferase 47 family.</text>
</comment>
<proteinExistence type="inferred from homology"/>
<name>A0ABP0Q3Y2_9DINO</name>
<dbReference type="Proteomes" id="UP001642484">
    <property type="component" value="Unassembled WGS sequence"/>
</dbReference>
<dbReference type="InterPro" id="IPR040911">
    <property type="entry name" value="Exostosin_GT47"/>
</dbReference>
<keyword evidence="2" id="KW-0732">Signal</keyword>
<protein>
    <recommendedName>
        <fullName evidence="3">Exostosin GT47 domain-containing protein</fullName>
    </recommendedName>
</protein>
<evidence type="ECO:0000313" key="5">
    <source>
        <dbReference type="Proteomes" id="UP001642484"/>
    </source>
</evidence>
<comment type="caution">
    <text evidence="4">The sequence shown here is derived from an EMBL/GenBank/DDBJ whole genome shotgun (WGS) entry which is preliminary data.</text>
</comment>
<dbReference type="InterPro" id="IPR004263">
    <property type="entry name" value="Exostosin"/>
</dbReference>
<dbReference type="PANTHER" id="PTHR11062:SF117">
    <property type="entry name" value="XYLOGLUCAN-SPECIFIC GALACTURONOSYLTRANSFERASE 1"/>
    <property type="match status" value="1"/>
</dbReference>
<feature type="chain" id="PRO_5045941701" description="Exostosin GT47 domain-containing protein" evidence="2">
    <location>
        <begin position="25"/>
        <end position="343"/>
    </location>
</feature>
<dbReference type="Pfam" id="PF03016">
    <property type="entry name" value="Exostosin_GT47"/>
    <property type="match status" value="1"/>
</dbReference>
<evidence type="ECO:0000256" key="1">
    <source>
        <dbReference type="ARBA" id="ARBA00010271"/>
    </source>
</evidence>
<evidence type="ECO:0000256" key="2">
    <source>
        <dbReference type="SAM" id="SignalP"/>
    </source>
</evidence>
<feature type="domain" description="Exostosin GT47" evidence="3">
    <location>
        <begin position="164"/>
        <end position="279"/>
    </location>
</feature>